<feature type="domain" description="Polymerase nucleotidyl transferase" evidence="1">
    <location>
        <begin position="29"/>
        <end position="83"/>
    </location>
</feature>
<name>A0ABX2TKM4_9PROT</name>
<organism evidence="2 3">
    <name type="scientific">Azospirillum oleiclasticum</name>
    <dbReference type="NCBI Taxonomy" id="2735135"/>
    <lineage>
        <taxon>Bacteria</taxon>
        <taxon>Pseudomonadati</taxon>
        <taxon>Pseudomonadota</taxon>
        <taxon>Alphaproteobacteria</taxon>
        <taxon>Rhodospirillales</taxon>
        <taxon>Azospirillaceae</taxon>
        <taxon>Azospirillum</taxon>
    </lineage>
</organism>
<dbReference type="InterPro" id="IPR043519">
    <property type="entry name" value="NT_sf"/>
</dbReference>
<comment type="caution">
    <text evidence="2">The sequence shown here is derived from an EMBL/GenBank/DDBJ whole genome shotgun (WGS) entry which is preliminary data.</text>
</comment>
<accession>A0ABX2TKM4</accession>
<evidence type="ECO:0000259" key="1">
    <source>
        <dbReference type="Pfam" id="PF01909"/>
    </source>
</evidence>
<dbReference type="Pfam" id="PF01909">
    <property type="entry name" value="NTP_transf_2"/>
    <property type="match status" value="1"/>
</dbReference>
<dbReference type="EMBL" id="JABFDB010000047">
    <property type="protein sequence ID" value="NYZ24915.1"/>
    <property type="molecule type" value="Genomic_DNA"/>
</dbReference>
<dbReference type="Proteomes" id="UP000584642">
    <property type="component" value="Unassembled WGS sequence"/>
</dbReference>
<dbReference type="Gene3D" id="3.30.460.10">
    <property type="entry name" value="Beta Polymerase, domain 2"/>
    <property type="match status" value="1"/>
</dbReference>
<dbReference type="SUPFAM" id="SSF81301">
    <property type="entry name" value="Nucleotidyltransferase"/>
    <property type="match status" value="1"/>
</dbReference>
<protein>
    <submittedName>
        <fullName evidence="2">Nucleotidyltransferase domain-containing protein</fullName>
    </submittedName>
</protein>
<evidence type="ECO:0000313" key="2">
    <source>
        <dbReference type="EMBL" id="NYZ24915.1"/>
    </source>
</evidence>
<dbReference type="InterPro" id="IPR002934">
    <property type="entry name" value="Polymerase_NTP_transf_dom"/>
</dbReference>
<gene>
    <name evidence="2" type="ORF">HND93_34870</name>
</gene>
<reference evidence="2 3" key="1">
    <citation type="submission" date="2020-05" db="EMBL/GenBank/DDBJ databases">
        <title>Azospirillum oleiclasticum sp. nov, a nitrogen-fixing and heavy crude oil-emulsifying bacterium isolated from the crude oil of Yumen Oilfield.</title>
        <authorList>
            <person name="Wu D."/>
            <person name="Cai M."/>
            <person name="Zhang X."/>
        </authorList>
    </citation>
    <scope>NUCLEOTIDE SEQUENCE [LARGE SCALE GENOMIC DNA]</scope>
    <source>
        <strain evidence="2 3">ROY-1-1-2</strain>
    </source>
</reference>
<proteinExistence type="predicted"/>
<keyword evidence="3" id="KW-1185">Reference proteome</keyword>
<sequence length="115" mass="12588">MGAANLNGRGSGQPVPDELLGPVVAYYRPRTVILFGSQARGDAGNDSDVDLFVVVDDDTPPERLSWRGKYEARKTYHLAVDIVACRASVYERRRGVVGSLSHVADQEGVVVHERH</sequence>
<dbReference type="RefSeq" id="WP_180286687.1">
    <property type="nucleotide sequence ID" value="NZ_JABFDB010000047.1"/>
</dbReference>
<evidence type="ECO:0000313" key="3">
    <source>
        <dbReference type="Proteomes" id="UP000584642"/>
    </source>
</evidence>